<feature type="domain" description="Transglycosylase SLT" evidence="3">
    <location>
        <begin position="524"/>
        <end position="626"/>
    </location>
</feature>
<dbReference type="SUPFAM" id="SSF48435">
    <property type="entry name" value="Bacterial muramidases"/>
    <property type="match status" value="1"/>
</dbReference>
<evidence type="ECO:0000313" key="5">
    <source>
        <dbReference type="Proteomes" id="UP001462640"/>
    </source>
</evidence>
<gene>
    <name evidence="4" type="ORF">ABDJ40_02890</name>
</gene>
<proteinExistence type="inferred from homology"/>
<dbReference type="InterPro" id="IPR008939">
    <property type="entry name" value="Lytic_TGlycosylase_superhlx_U"/>
</dbReference>
<dbReference type="SUPFAM" id="SSF53955">
    <property type="entry name" value="Lysozyme-like"/>
    <property type="match status" value="1"/>
</dbReference>
<sequence length="692" mass="76139">MNAVYGAPGAAPGPSGTRKGAGRLLGWTLTGLLALAGAEARTQAIPLPLNAPQTDLLTEAREALKARDRKRLQAAAQQAYASQHPLASWVAYWDYGLRLGELGQADLEDFYARFPGTYVEDRLRNDWLLELGRRRDWSNFQRELPRFKMADDREVVCYGLLAEHAQGRDVRDRARAAWLAQKDGDEGCAALATALFEARKFSAADVWTKLRLSVEYARPRAIRQATELLPKPVQQGIQDALESNARFMARKVAGLGRSQAELATLGLVKLAGSDPAQAADALQQRWAQALPSELAAWAWAQVAKQSAFRLQPEAADYAEQALKLQGRAPARDWSEDSWAWIARAALRADQGRGRPALFNAAHEALQAFEAKEPVWAYWRARLQLSQAPAGSAGEAQRQQARAALQAIANPLHFYGQLAAEDLGLTLPLPPAPAPLSPHERGVAFAHGGLNRALALISLGLRNEGVREWNFSLRGMSDRELLAAAQLACDREVWDRCINSSERTRSEIDLSQRFPQPLAKELGAKAAEAGLDLPYVYGLIRQESRFIQDARSHVGASGLMQVMPATAKWTARKLGVDYRPEFLTDRDFNLRIGTGYLKLVLDDFGGAMPLAAAAYNAGPNRPRRWREGQVLDASLWTENVPFNETRDYVKKVLANATVYARLMGSPRSSLRERLGATIGPREAAAPQANQDLP</sequence>
<keyword evidence="2" id="KW-0732">Signal</keyword>
<dbReference type="InterPro" id="IPR023346">
    <property type="entry name" value="Lysozyme-like_dom_sf"/>
</dbReference>
<accession>A0ABV0G9H0</accession>
<dbReference type="RefSeq" id="WP_347605815.1">
    <property type="nucleotide sequence ID" value="NZ_JBDPZC010000001.1"/>
</dbReference>
<dbReference type="EMBL" id="JBDPZC010000001">
    <property type="protein sequence ID" value="MEO3711706.1"/>
    <property type="molecule type" value="Genomic_DNA"/>
</dbReference>
<dbReference type="Gene3D" id="1.25.20.10">
    <property type="entry name" value="Bacterial muramidases"/>
    <property type="match status" value="1"/>
</dbReference>
<dbReference type="InterPro" id="IPR037061">
    <property type="entry name" value="Lytic_TGlycoase_superhlx_L_sf"/>
</dbReference>
<reference evidence="4 5" key="1">
    <citation type="submission" date="2024-05" db="EMBL/GenBank/DDBJ databases">
        <title>Roseateles sp. 2.12 16S ribosomal RNA gene Genome sequencing and assembly.</title>
        <authorList>
            <person name="Woo H."/>
        </authorList>
    </citation>
    <scope>NUCLEOTIDE SEQUENCE [LARGE SCALE GENOMIC DNA]</scope>
    <source>
        <strain evidence="4 5">2.12</strain>
    </source>
</reference>
<dbReference type="PANTHER" id="PTHR37423">
    <property type="entry name" value="SOLUBLE LYTIC MUREIN TRANSGLYCOSYLASE-RELATED"/>
    <property type="match status" value="1"/>
</dbReference>
<dbReference type="CDD" id="cd13401">
    <property type="entry name" value="Slt70-like"/>
    <property type="match status" value="1"/>
</dbReference>
<organism evidence="4 5">
    <name type="scientific">Roseateles flavus</name>
    <dbReference type="NCBI Taxonomy" id="3149041"/>
    <lineage>
        <taxon>Bacteria</taxon>
        <taxon>Pseudomonadati</taxon>
        <taxon>Pseudomonadota</taxon>
        <taxon>Betaproteobacteria</taxon>
        <taxon>Burkholderiales</taxon>
        <taxon>Sphaerotilaceae</taxon>
        <taxon>Roseateles</taxon>
    </lineage>
</organism>
<evidence type="ECO:0000256" key="2">
    <source>
        <dbReference type="ARBA" id="ARBA00022729"/>
    </source>
</evidence>
<keyword evidence="5" id="KW-1185">Reference proteome</keyword>
<evidence type="ECO:0000256" key="1">
    <source>
        <dbReference type="ARBA" id="ARBA00007734"/>
    </source>
</evidence>
<dbReference type="Pfam" id="PF01464">
    <property type="entry name" value="SLT"/>
    <property type="match status" value="1"/>
</dbReference>
<dbReference type="Proteomes" id="UP001462640">
    <property type="component" value="Unassembled WGS sequence"/>
</dbReference>
<comment type="similarity">
    <text evidence="1">Belongs to the transglycosylase Slt family.</text>
</comment>
<dbReference type="Gene3D" id="1.10.530.10">
    <property type="match status" value="1"/>
</dbReference>
<dbReference type="PANTHER" id="PTHR37423:SF5">
    <property type="entry name" value="SOLUBLE LYTIC MUREIN TRANSGLYCOSYLASE"/>
    <property type="match status" value="1"/>
</dbReference>
<protein>
    <submittedName>
        <fullName evidence="4">Transglycosylase SLT domain-containing protein</fullName>
    </submittedName>
</protein>
<evidence type="ECO:0000313" key="4">
    <source>
        <dbReference type="EMBL" id="MEO3711706.1"/>
    </source>
</evidence>
<comment type="caution">
    <text evidence="4">The sequence shown here is derived from an EMBL/GenBank/DDBJ whole genome shotgun (WGS) entry which is preliminary data.</text>
</comment>
<evidence type="ECO:0000259" key="3">
    <source>
        <dbReference type="Pfam" id="PF01464"/>
    </source>
</evidence>
<dbReference type="Gene3D" id="1.10.1240.20">
    <property type="entry name" value="Lytic transglycosylase, superhelical linker domain"/>
    <property type="match status" value="1"/>
</dbReference>
<name>A0ABV0G9H0_9BURK</name>
<dbReference type="InterPro" id="IPR008258">
    <property type="entry name" value="Transglycosylase_SLT_dom_1"/>
</dbReference>